<dbReference type="Proteomes" id="UP000245207">
    <property type="component" value="Unassembled WGS sequence"/>
</dbReference>
<reference evidence="1 2" key="1">
    <citation type="journal article" date="2018" name="Mol. Plant">
        <title>The genome of Artemisia annua provides insight into the evolution of Asteraceae family and artemisinin biosynthesis.</title>
        <authorList>
            <person name="Shen Q."/>
            <person name="Zhang L."/>
            <person name="Liao Z."/>
            <person name="Wang S."/>
            <person name="Yan T."/>
            <person name="Shi P."/>
            <person name="Liu M."/>
            <person name="Fu X."/>
            <person name="Pan Q."/>
            <person name="Wang Y."/>
            <person name="Lv Z."/>
            <person name="Lu X."/>
            <person name="Zhang F."/>
            <person name="Jiang W."/>
            <person name="Ma Y."/>
            <person name="Chen M."/>
            <person name="Hao X."/>
            <person name="Li L."/>
            <person name="Tang Y."/>
            <person name="Lv G."/>
            <person name="Zhou Y."/>
            <person name="Sun X."/>
            <person name="Brodelius P.E."/>
            <person name="Rose J.K.C."/>
            <person name="Tang K."/>
        </authorList>
    </citation>
    <scope>NUCLEOTIDE SEQUENCE [LARGE SCALE GENOMIC DNA]</scope>
    <source>
        <strain evidence="2">cv. Huhao1</strain>
        <tissue evidence="1">Leaf</tissue>
    </source>
</reference>
<dbReference type="AlphaFoldDB" id="A0A2U1P4D0"/>
<protein>
    <submittedName>
        <fullName evidence="1">Lojap-related protein</fullName>
    </submittedName>
</protein>
<dbReference type="EMBL" id="PKPP01001699">
    <property type="protein sequence ID" value="PWA80621.1"/>
    <property type="molecule type" value="Genomic_DNA"/>
</dbReference>
<dbReference type="SUPFAM" id="SSF81301">
    <property type="entry name" value="Nucleotidyltransferase"/>
    <property type="match status" value="1"/>
</dbReference>
<evidence type="ECO:0000313" key="1">
    <source>
        <dbReference type="EMBL" id="PWA80621.1"/>
    </source>
</evidence>
<sequence>METGLSLIQVHAFDEKARACYNLEQLWTSKESSKEQNKTQSQEFNQAFVKVCCKNNSKKPAKAGA</sequence>
<gene>
    <name evidence="1" type="ORF">CTI12_AA184380</name>
</gene>
<accession>A0A2U1P4D0</accession>
<comment type="caution">
    <text evidence="1">The sequence shown here is derived from an EMBL/GenBank/DDBJ whole genome shotgun (WGS) entry which is preliminary data.</text>
</comment>
<proteinExistence type="predicted"/>
<dbReference type="Gene3D" id="3.30.460.10">
    <property type="entry name" value="Beta Polymerase, domain 2"/>
    <property type="match status" value="1"/>
</dbReference>
<keyword evidence="2" id="KW-1185">Reference proteome</keyword>
<name>A0A2U1P4D0_ARTAN</name>
<evidence type="ECO:0000313" key="2">
    <source>
        <dbReference type="Proteomes" id="UP000245207"/>
    </source>
</evidence>
<dbReference type="STRING" id="35608.A0A2U1P4D0"/>
<dbReference type="InterPro" id="IPR043519">
    <property type="entry name" value="NT_sf"/>
</dbReference>
<dbReference type="OrthoDB" id="21330at2759"/>
<organism evidence="1 2">
    <name type="scientific">Artemisia annua</name>
    <name type="common">Sweet wormwood</name>
    <dbReference type="NCBI Taxonomy" id="35608"/>
    <lineage>
        <taxon>Eukaryota</taxon>
        <taxon>Viridiplantae</taxon>
        <taxon>Streptophyta</taxon>
        <taxon>Embryophyta</taxon>
        <taxon>Tracheophyta</taxon>
        <taxon>Spermatophyta</taxon>
        <taxon>Magnoliopsida</taxon>
        <taxon>eudicotyledons</taxon>
        <taxon>Gunneridae</taxon>
        <taxon>Pentapetalae</taxon>
        <taxon>asterids</taxon>
        <taxon>campanulids</taxon>
        <taxon>Asterales</taxon>
        <taxon>Asteraceae</taxon>
        <taxon>Asteroideae</taxon>
        <taxon>Anthemideae</taxon>
        <taxon>Artemisiinae</taxon>
        <taxon>Artemisia</taxon>
    </lineage>
</organism>